<feature type="domain" description="HTH lysR-type" evidence="5">
    <location>
        <begin position="41"/>
        <end position="98"/>
    </location>
</feature>
<dbReference type="AlphaFoldDB" id="A0A4R6EDU4"/>
<evidence type="ECO:0000313" key="6">
    <source>
        <dbReference type="EMBL" id="TDN56386.1"/>
    </source>
</evidence>
<dbReference type="PROSITE" id="PS50931">
    <property type="entry name" value="HTH_LYSR"/>
    <property type="match status" value="1"/>
</dbReference>
<dbReference type="InterPro" id="IPR036388">
    <property type="entry name" value="WH-like_DNA-bd_sf"/>
</dbReference>
<name>A0A4R6EDU4_SCAGO</name>
<dbReference type="EMBL" id="SNVX01000011">
    <property type="protein sequence ID" value="TDN56386.1"/>
    <property type="molecule type" value="Genomic_DNA"/>
</dbReference>
<proteinExistence type="inferred from homology"/>
<dbReference type="InterPro" id="IPR050950">
    <property type="entry name" value="HTH-type_LysR_regulators"/>
</dbReference>
<dbReference type="GO" id="GO:0003677">
    <property type="term" value="F:DNA binding"/>
    <property type="evidence" value="ECO:0007669"/>
    <property type="project" value="UniProtKB-KW"/>
</dbReference>
<evidence type="ECO:0000256" key="4">
    <source>
        <dbReference type="ARBA" id="ARBA00023163"/>
    </source>
</evidence>
<dbReference type="Gene3D" id="3.40.190.10">
    <property type="entry name" value="Periplasmic binding protein-like II"/>
    <property type="match status" value="2"/>
</dbReference>
<dbReference type="SUPFAM" id="SSF46785">
    <property type="entry name" value="Winged helix' DNA-binding domain"/>
    <property type="match status" value="1"/>
</dbReference>
<dbReference type="SUPFAM" id="SSF53850">
    <property type="entry name" value="Periplasmic binding protein-like II"/>
    <property type="match status" value="1"/>
</dbReference>
<dbReference type="InterPro" id="IPR005119">
    <property type="entry name" value="LysR_subst-bd"/>
</dbReference>
<dbReference type="InterPro" id="IPR036390">
    <property type="entry name" value="WH_DNA-bd_sf"/>
</dbReference>
<comment type="similarity">
    <text evidence="1">Belongs to the LysR transcriptional regulatory family.</text>
</comment>
<dbReference type="GO" id="GO:0005829">
    <property type="term" value="C:cytosol"/>
    <property type="evidence" value="ECO:0007669"/>
    <property type="project" value="TreeGrafter"/>
</dbReference>
<dbReference type="Pfam" id="PF03466">
    <property type="entry name" value="LysR_substrate"/>
    <property type="match status" value="1"/>
</dbReference>
<sequence>MEFSVSADGKMKTKEGSFFTDIYDTLHVTQLLSKRRAVPNFDLQDLYAFTALCEHGSFRFAAEAICISQSALSRRIEKLESALGVRLFDRTTRRVTLTQVGRTFAPRARQLLSDFEDALNGISDPMFYGSGVVTVACIPSAAYYFMPKVIAHFRSRFAKARIKLVDTSAGNVYAAVHSRQADFGLSFLSSGESDLTFMPLVDETYRLVCRQDHPFAQLSSLSWQDFFNADYIWLSKSSGNRHLLDQALGDITVRRPAVCETRHVTTMIGMVEAGLGVAAVPSMAFPEGGHPLLVQKPLIEPVIKRQVGLIKKAGTTLSPLASELETIITGLFQP</sequence>
<organism evidence="6 7">
    <name type="scientific">Scandinavium goeteborgense</name>
    <dbReference type="NCBI Taxonomy" id="1851514"/>
    <lineage>
        <taxon>Bacteria</taxon>
        <taxon>Pseudomonadati</taxon>
        <taxon>Pseudomonadota</taxon>
        <taxon>Gammaproteobacteria</taxon>
        <taxon>Enterobacterales</taxon>
        <taxon>Enterobacteriaceae</taxon>
        <taxon>Scandinavium</taxon>
    </lineage>
</organism>
<keyword evidence="2" id="KW-0805">Transcription regulation</keyword>
<dbReference type="FunFam" id="1.10.10.10:FF:000001">
    <property type="entry name" value="LysR family transcriptional regulator"/>
    <property type="match status" value="1"/>
</dbReference>
<dbReference type="Pfam" id="PF00126">
    <property type="entry name" value="HTH_1"/>
    <property type="match status" value="1"/>
</dbReference>
<dbReference type="PANTHER" id="PTHR30419">
    <property type="entry name" value="HTH-TYPE TRANSCRIPTIONAL REGULATOR YBHD"/>
    <property type="match status" value="1"/>
</dbReference>
<evidence type="ECO:0000259" key="5">
    <source>
        <dbReference type="PROSITE" id="PS50931"/>
    </source>
</evidence>
<protein>
    <submittedName>
        <fullName evidence="6">DNA-binding transcriptional LysR family regulator</fullName>
    </submittedName>
</protein>
<keyword evidence="7" id="KW-1185">Reference proteome</keyword>
<evidence type="ECO:0000256" key="1">
    <source>
        <dbReference type="ARBA" id="ARBA00009437"/>
    </source>
</evidence>
<dbReference type="InterPro" id="IPR000847">
    <property type="entry name" value="LysR_HTH_N"/>
</dbReference>
<reference evidence="6 7" key="1">
    <citation type="submission" date="2019-03" db="EMBL/GenBank/DDBJ databases">
        <title>Genomic analyses of the natural microbiome of Caenorhabditis elegans.</title>
        <authorList>
            <person name="Samuel B."/>
        </authorList>
    </citation>
    <scope>NUCLEOTIDE SEQUENCE [LARGE SCALE GENOMIC DNA]</scope>
    <source>
        <strain evidence="6 7">BIGb0156</strain>
    </source>
</reference>
<gene>
    <name evidence="6" type="ORF">EC847_11118</name>
</gene>
<accession>A0A4R6EDU4</accession>
<dbReference type="PRINTS" id="PR00039">
    <property type="entry name" value="HTHLYSR"/>
</dbReference>
<comment type="caution">
    <text evidence="6">The sequence shown here is derived from an EMBL/GenBank/DDBJ whole genome shotgun (WGS) entry which is preliminary data.</text>
</comment>
<dbReference type="PANTHER" id="PTHR30419:SF8">
    <property type="entry name" value="NITROGEN ASSIMILATION TRANSCRIPTIONAL ACTIVATOR-RELATED"/>
    <property type="match status" value="1"/>
</dbReference>
<evidence type="ECO:0000256" key="3">
    <source>
        <dbReference type="ARBA" id="ARBA00023125"/>
    </source>
</evidence>
<evidence type="ECO:0000313" key="7">
    <source>
        <dbReference type="Proteomes" id="UP000295530"/>
    </source>
</evidence>
<dbReference type="Gene3D" id="1.10.10.10">
    <property type="entry name" value="Winged helix-like DNA-binding domain superfamily/Winged helix DNA-binding domain"/>
    <property type="match status" value="1"/>
</dbReference>
<dbReference type="CDD" id="cd08440">
    <property type="entry name" value="PBP2_LTTR_like_4"/>
    <property type="match status" value="1"/>
</dbReference>
<keyword evidence="3 6" id="KW-0238">DNA-binding</keyword>
<evidence type="ECO:0000256" key="2">
    <source>
        <dbReference type="ARBA" id="ARBA00023015"/>
    </source>
</evidence>
<keyword evidence="4" id="KW-0804">Transcription</keyword>
<dbReference type="Proteomes" id="UP000295530">
    <property type="component" value="Unassembled WGS sequence"/>
</dbReference>
<dbReference type="GO" id="GO:0003700">
    <property type="term" value="F:DNA-binding transcription factor activity"/>
    <property type="evidence" value="ECO:0007669"/>
    <property type="project" value="InterPro"/>
</dbReference>